<dbReference type="PRINTS" id="PR00834">
    <property type="entry name" value="PROTEASES2C"/>
</dbReference>
<dbReference type="InterPro" id="IPR036034">
    <property type="entry name" value="PDZ_sf"/>
</dbReference>
<evidence type="ECO:0000256" key="1">
    <source>
        <dbReference type="ARBA" id="ARBA00001772"/>
    </source>
</evidence>
<feature type="signal peptide" evidence="17">
    <location>
        <begin position="1"/>
        <end position="19"/>
    </location>
</feature>
<feature type="region of interest" description="Disordered" evidence="16">
    <location>
        <begin position="395"/>
        <end position="425"/>
    </location>
</feature>
<dbReference type="GO" id="GO:0006508">
    <property type="term" value="P:proteolysis"/>
    <property type="evidence" value="ECO:0007669"/>
    <property type="project" value="UniProtKB-KW"/>
</dbReference>
<feature type="region of interest" description="Disordered" evidence="16">
    <location>
        <begin position="26"/>
        <end position="58"/>
    </location>
</feature>
<evidence type="ECO:0000256" key="11">
    <source>
        <dbReference type="ARBA" id="ARBA00022825"/>
    </source>
</evidence>
<dbReference type="Proteomes" id="UP000324738">
    <property type="component" value="Unassembled WGS sequence"/>
</dbReference>
<keyword evidence="6" id="KW-0645">Protease</keyword>
<dbReference type="SUPFAM" id="SSF50494">
    <property type="entry name" value="Trypsin-like serine proteases"/>
    <property type="match status" value="1"/>
</dbReference>
<evidence type="ECO:0000256" key="2">
    <source>
        <dbReference type="ARBA" id="ARBA00004418"/>
    </source>
</evidence>
<evidence type="ECO:0000256" key="12">
    <source>
        <dbReference type="ARBA" id="ARBA00023016"/>
    </source>
</evidence>
<protein>
    <recommendedName>
        <fullName evidence="5">Probable periplasmic serine endoprotease DegP-like</fullName>
        <ecNumber evidence="4">3.4.21.107</ecNumber>
    </recommendedName>
    <alternativeName>
        <fullName evidence="13">Protease Do</fullName>
    </alternativeName>
</protein>
<dbReference type="InterPro" id="IPR009003">
    <property type="entry name" value="Peptidase_S1_PA"/>
</dbReference>
<dbReference type="FunFam" id="2.40.10.120:FF:000007">
    <property type="entry name" value="Periplasmic serine endoprotease DegP-like"/>
    <property type="match status" value="1"/>
</dbReference>
<dbReference type="Gene3D" id="2.30.42.10">
    <property type="match status" value="2"/>
</dbReference>
<dbReference type="OrthoDB" id="9758917at2"/>
<evidence type="ECO:0000313" key="20">
    <source>
        <dbReference type="Proteomes" id="UP000324738"/>
    </source>
</evidence>
<feature type="binding site" evidence="15">
    <location>
        <begin position="238"/>
        <end position="240"/>
    </location>
    <ligand>
        <name>substrate</name>
    </ligand>
</feature>
<dbReference type="GO" id="GO:0004252">
    <property type="term" value="F:serine-type endopeptidase activity"/>
    <property type="evidence" value="ECO:0007669"/>
    <property type="project" value="InterPro"/>
</dbReference>
<feature type="active site" description="Charge relay system" evidence="14">
    <location>
        <position position="240"/>
    </location>
</feature>
<feature type="active site" description="Charge relay system" evidence="14">
    <location>
        <position position="166"/>
    </location>
</feature>
<keyword evidence="11" id="KW-0720">Serine protease</keyword>
<reference evidence="19 20" key="1">
    <citation type="submission" date="2019-08" db="EMBL/GenBank/DDBJ databases">
        <title>Aureimonas fodiniaquatilis sp. nov., isolated from a coal mine wastewater.</title>
        <authorList>
            <person name="Kim W."/>
        </authorList>
    </citation>
    <scope>NUCLEOTIDE SEQUENCE [LARGE SCALE GENOMIC DNA]</scope>
    <source>
        <strain evidence="19 20">CAU 1482</strain>
    </source>
</reference>
<gene>
    <name evidence="19" type="ORF">FPY71_03815</name>
</gene>
<dbReference type="Pfam" id="PF13180">
    <property type="entry name" value="PDZ_2"/>
    <property type="match status" value="1"/>
</dbReference>
<evidence type="ECO:0000256" key="7">
    <source>
        <dbReference type="ARBA" id="ARBA00022729"/>
    </source>
</evidence>
<evidence type="ECO:0000256" key="6">
    <source>
        <dbReference type="ARBA" id="ARBA00022670"/>
    </source>
</evidence>
<evidence type="ECO:0000256" key="16">
    <source>
        <dbReference type="SAM" id="MobiDB-lite"/>
    </source>
</evidence>
<feature type="binding site" evidence="15">
    <location>
        <position position="136"/>
    </location>
    <ligand>
        <name>substrate</name>
    </ligand>
</feature>
<dbReference type="AlphaFoldDB" id="A0A5B0E0V6"/>
<organism evidence="19 20">
    <name type="scientific">Aureimonas fodinaquatilis</name>
    <dbReference type="NCBI Taxonomy" id="2565783"/>
    <lineage>
        <taxon>Bacteria</taxon>
        <taxon>Pseudomonadati</taxon>
        <taxon>Pseudomonadota</taxon>
        <taxon>Alphaproteobacteria</taxon>
        <taxon>Hyphomicrobiales</taxon>
        <taxon>Aurantimonadaceae</taxon>
        <taxon>Aureimonas</taxon>
    </lineage>
</organism>
<feature type="chain" id="PRO_5038633449" description="Probable periplasmic serine endoprotease DegP-like" evidence="17">
    <location>
        <begin position="20"/>
        <end position="521"/>
    </location>
</feature>
<accession>A0A5B0E0V6</accession>
<keyword evidence="7 17" id="KW-0732">Signal</keyword>
<feature type="binding site" evidence="15">
    <location>
        <position position="166"/>
    </location>
    <ligand>
        <name>substrate</name>
    </ligand>
</feature>
<comment type="caution">
    <text evidence="19">The sequence shown here is derived from an EMBL/GenBank/DDBJ whole genome shotgun (WGS) entry which is preliminary data.</text>
</comment>
<feature type="compositionally biased region" description="Low complexity" evidence="16">
    <location>
        <begin position="411"/>
        <end position="424"/>
    </location>
</feature>
<keyword evidence="12" id="KW-0346">Stress response</keyword>
<dbReference type="EMBL" id="VTWH01000001">
    <property type="protein sequence ID" value="KAA0972707.1"/>
    <property type="molecule type" value="Genomic_DNA"/>
</dbReference>
<name>A0A5B0E0V6_9HYPH</name>
<dbReference type="InterPro" id="IPR001940">
    <property type="entry name" value="Peptidase_S1C"/>
</dbReference>
<dbReference type="Pfam" id="PF13365">
    <property type="entry name" value="Trypsin_2"/>
    <property type="match status" value="1"/>
</dbReference>
<dbReference type="PANTHER" id="PTHR22939:SF130">
    <property type="entry name" value="PERIPLASMIC SERINE ENDOPROTEASE DEGP-LIKE-RELATED"/>
    <property type="match status" value="1"/>
</dbReference>
<dbReference type="GO" id="GO:0042597">
    <property type="term" value="C:periplasmic space"/>
    <property type="evidence" value="ECO:0007669"/>
    <property type="project" value="UniProtKB-SubCell"/>
</dbReference>
<evidence type="ECO:0000256" key="14">
    <source>
        <dbReference type="PIRSR" id="PIRSR611782-1"/>
    </source>
</evidence>
<feature type="active site" description="Charge relay system" evidence="14">
    <location>
        <position position="136"/>
    </location>
</feature>
<evidence type="ECO:0000256" key="4">
    <source>
        <dbReference type="ARBA" id="ARBA00013035"/>
    </source>
</evidence>
<dbReference type="EC" id="3.4.21.107" evidence="4"/>
<dbReference type="NCBIfam" id="TIGR02037">
    <property type="entry name" value="degP_htrA_DO"/>
    <property type="match status" value="1"/>
</dbReference>
<dbReference type="InterPro" id="IPR001478">
    <property type="entry name" value="PDZ"/>
</dbReference>
<keyword evidence="10" id="KW-0378">Hydrolase</keyword>
<evidence type="ECO:0000256" key="3">
    <source>
        <dbReference type="ARBA" id="ARBA00010541"/>
    </source>
</evidence>
<comment type="similarity">
    <text evidence="3">Belongs to the peptidase S1C family.</text>
</comment>
<feature type="domain" description="PDZ" evidence="18">
    <location>
        <begin position="284"/>
        <end position="375"/>
    </location>
</feature>
<evidence type="ECO:0000256" key="9">
    <source>
        <dbReference type="ARBA" id="ARBA00022764"/>
    </source>
</evidence>
<evidence type="ECO:0000259" key="18">
    <source>
        <dbReference type="PROSITE" id="PS50106"/>
    </source>
</evidence>
<evidence type="ECO:0000256" key="13">
    <source>
        <dbReference type="ARBA" id="ARBA00032850"/>
    </source>
</evidence>
<keyword evidence="9" id="KW-0574">Periplasm</keyword>
<proteinExistence type="inferred from homology"/>
<dbReference type="SMART" id="SM00228">
    <property type="entry name" value="PDZ"/>
    <property type="match status" value="2"/>
</dbReference>
<comment type="catalytic activity">
    <reaction evidence="1">
        <text>Acts on substrates that are at least partially unfolded. The cleavage site P1 residue is normally between a pair of hydrophobic residues, such as Val-|-Val.</text>
        <dbReference type="EC" id="3.4.21.107"/>
    </reaction>
</comment>
<evidence type="ECO:0000313" key="19">
    <source>
        <dbReference type="EMBL" id="KAA0972707.1"/>
    </source>
</evidence>
<keyword evidence="20" id="KW-1185">Reference proteome</keyword>
<evidence type="ECO:0000256" key="15">
    <source>
        <dbReference type="PIRSR" id="PIRSR611782-2"/>
    </source>
</evidence>
<evidence type="ECO:0000256" key="5">
    <source>
        <dbReference type="ARBA" id="ARBA00013958"/>
    </source>
</evidence>
<keyword evidence="8" id="KW-0677">Repeat</keyword>
<dbReference type="PANTHER" id="PTHR22939">
    <property type="entry name" value="SERINE PROTEASE FAMILY S1C HTRA-RELATED"/>
    <property type="match status" value="1"/>
</dbReference>
<dbReference type="SUPFAM" id="SSF50156">
    <property type="entry name" value="PDZ domain-like"/>
    <property type="match status" value="2"/>
</dbReference>
<evidence type="ECO:0000256" key="10">
    <source>
        <dbReference type="ARBA" id="ARBA00022801"/>
    </source>
</evidence>
<dbReference type="InterPro" id="IPR011782">
    <property type="entry name" value="Pept_S1C_Do"/>
</dbReference>
<sequence>MLVALMAALPFFAIAPLAAQGVIPPPAEGQQIAPQRPPANGEAAGTYNPLRSHGGPGSVADVADPLLDAVVNISTSQRVDRSSAQVPELSAPPGSPLQEFFDELLKGDGNQGARRVQSLGSGFVIDPSGIIVTNQHVISDADEITANFADGSSLPATLVGSDLKTDIAVLKVEPSRPLASVDFGDSDTVRIGDWVMAIGNPFGLGGTVTLGIVSARGRNINAGPYDNFIQTDAAINRGNSGGPLFDMDGKVVGINTAIISPTGGSIGIGFAIPSLMAEAVIGQLREFGETRRGWLGLRLQEVTEEIAQGLGLPNEDGALVMGIIPKGPTDIGQIEIGDVIVRFDGRRVPTSRDLPRMVAETEVGKRVVLDILRKPDLETPATELKVEIELGRLEDGEKSLQTTEEDREGSEPAGEPEAAEAQPGLTLGMWFADMSDELRTRYGLEESVTGVVVTEVDPQSAAAEKGIEAGMVISRVGQEPVSTGDELREKLLKQHADGRRNALLLVASSNGDLRLVVVPLD</sequence>
<evidence type="ECO:0000256" key="17">
    <source>
        <dbReference type="SAM" id="SignalP"/>
    </source>
</evidence>
<dbReference type="PROSITE" id="PS50106">
    <property type="entry name" value="PDZ"/>
    <property type="match status" value="1"/>
</dbReference>
<evidence type="ECO:0000256" key="8">
    <source>
        <dbReference type="ARBA" id="ARBA00022737"/>
    </source>
</evidence>
<comment type="subcellular location">
    <subcellularLocation>
        <location evidence="2">Periplasm</location>
    </subcellularLocation>
</comment>
<dbReference type="Gene3D" id="2.40.10.120">
    <property type="match status" value="1"/>
</dbReference>